<keyword evidence="2" id="KW-0732">Signal</keyword>
<comment type="caution">
    <text evidence="3">The sequence shown here is derived from an EMBL/GenBank/DDBJ whole genome shotgun (WGS) entry which is preliminary data.</text>
</comment>
<dbReference type="AlphaFoldDB" id="A0A179A0G0"/>
<feature type="region of interest" description="Disordered" evidence="1">
    <location>
        <begin position="178"/>
        <end position="237"/>
    </location>
</feature>
<dbReference type="RefSeq" id="XP_018698280.1">
    <property type="nucleotide sequence ID" value="XM_018832401.1"/>
</dbReference>
<dbReference type="OrthoDB" id="10501691at2759"/>
<feature type="signal peptide" evidence="2">
    <location>
        <begin position="1"/>
        <end position="19"/>
    </location>
</feature>
<feature type="compositionally biased region" description="Low complexity" evidence="1">
    <location>
        <begin position="217"/>
        <end position="228"/>
    </location>
</feature>
<protein>
    <recommendedName>
        <fullName evidence="5">Apple domain-containing protein</fullName>
    </recommendedName>
</protein>
<sequence length="399" mass="40505">MHIIRGLAAVAGFAGISWAAPGYPAGPNRGPGSQSTSTLCYTKVATTPALWRTTTSWTTRYTPCTSTATVTVTKTSTPSQGTSTSTVVTTTTSIGSTVTDTATSTLTVTNTESTTTTSTVSTTTTTTTTSSVASTVAAPVGFIPVQTSLPGSTYSGNGGGSPVSKKRDLVHEALAPKSNVERGAQIPPHGPGISPNQQRNPQGVTCQMWQPSPRCSVSTATTTTTVTGPTPPPITTTVTSTVTVTSTPGAATTTVISTTTTTSTSTETDVTTSTSTETDTAFSTTTTVYAACATNNFADQYDGQGIANIIPLPNGGAYNAYQSLPDVDAYQCCVAALLSTDQILIWAWNVNDAACILGGNLPGGVCSQATQQATVITEGADEYTFVTGNGPCGAIIPPA</sequence>
<feature type="chain" id="PRO_5008098877" description="Apple domain-containing protein" evidence="2">
    <location>
        <begin position="20"/>
        <end position="399"/>
    </location>
</feature>
<keyword evidence="4" id="KW-1185">Reference proteome</keyword>
<evidence type="ECO:0000313" key="3">
    <source>
        <dbReference type="EMBL" id="OAP64913.1"/>
    </source>
</evidence>
<evidence type="ECO:0008006" key="5">
    <source>
        <dbReference type="Google" id="ProtNLM"/>
    </source>
</evidence>
<proteinExistence type="predicted"/>
<dbReference type="Proteomes" id="UP000078343">
    <property type="component" value="Unassembled WGS sequence"/>
</dbReference>
<name>A0A179A0G0_9EURO</name>
<evidence type="ECO:0000256" key="1">
    <source>
        <dbReference type="SAM" id="MobiDB-lite"/>
    </source>
</evidence>
<reference evidence="3 4" key="1">
    <citation type="submission" date="2016-04" db="EMBL/GenBank/DDBJ databases">
        <title>Draft genome of Fonsecaea erecta CBS 125763.</title>
        <authorList>
            <person name="Weiss V.A."/>
            <person name="Vicente V.A."/>
            <person name="Raittz R.T."/>
            <person name="Moreno L.F."/>
            <person name="De Souza E.M."/>
            <person name="Pedrosa F.O."/>
            <person name="Steffens M.B."/>
            <person name="Faoro H."/>
            <person name="Tadra-Sfeir M.Z."/>
            <person name="Najafzadeh M.J."/>
            <person name="Felipe M.S."/>
            <person name="Teixeira M."/>
            <person name="Sun J."/>
            <person name="Xi L."/>
            <person name="Gomes R."/>
            <person name="De Azevedo C.M."/>
            <person name="Salgado C.G."/>
            <person name="Da Silva M.B."/>
            <person name="Nascimento M.F."/>
            <person name="Queiroz-Telles F."/>
            <person name="Attili D.S."/>
            <person name="Gorbushina A."/>
        </authorList>
    </citation>
    <scope>NUCLEOTIDE SEQUENCE [LARGE SCALE GENOMIC DNA]</scope>
    <source>
        <strain evidence="3 4">CBS 125763</strain>
    </source>
</reference>
<accession>A0A179A0G0</accession>
<evidence type="ECO:0000313" key="4">
    <source>
        <dbReference type="Proteomes" id="UP000078343"/>
    </source>
</evidence>
<feature type="compositionally biased region" description="Polar residues" evidence="1">
    <location>
        <begin position="194"/>
        <end position="216"/>
    </location>
</feature>
<gene>
    <name evidence="3" type="ORF">AYL99_00885</name>
</gene>
<evidence type="ECO:0000256" key="2">
    <source>
        <dbReference type="SAM" id="SignalP"/>
    </source>
</evidence>
<organism evidence="3 4">
    <name type="scientific">Fonsecaea erecta</name>
    <dbReference type="NCBI Taxonomy" id="1367422"/>
    <lineage>
        <taxon>Eukaryota</taxon>
        <taxon>Fungi</taxon>
        <taxon>Dikarya</taxon>
        <taxon>Ascomycota</taxon>
        <taxon>Pezizomycotina</taxon>
        <taxon>Eurotiomycetes</taxon>
        <taxon>Chaetothyriomycetidae</taxon>
        <taxon>Chaetothyriales</taxon>
        <taxon>Herpotrichiellaceae</taxon>
        <taxon>Fonsecaea</taxon>
    </lineage>
</organism>
<dbReference type="GeneID" id="30005055"/>
<dbReference type="EMBL" id="LVYI01000001">
    <property type="protein sequence ID" value="OAP64913.1"/>
    <property type="molecule type" value="Genomic_DNA"/>
</dbReference>